<name>A0A7C4PML2_9CHLR</name>
<dbReference type="EMBL" id="DSYK01000493">
    <property type="protein sequence ID" value="HGS22205.1"/>
    <property type="molecule type" value="Genomic_DNA"/>
</dbReference>
<dbReference type="InterPro" id="IPR023296">
    <property type="entry name" value="Glyco_hydro_beta-prop_sf"/>
</dbReference>
<protein>
    <recommendedName>
        <fullName evidence="2">Exo-alpha-sialidase</fullName>
    </recommendedName>
</protein>
<comment type="caution">
    <text evidence="1">The sequence shown here is derived from an EMBL/GenBank/DDBJ whole genome shotgun (WGS) entry which is preliminary data.</text>
</comment>
<sequence>MSNPINIGKVRIELTDALPVKFSGDPTGGTDSNSPAWWWDGKLHVINSTGHPYRSLGEDVSHLVSTGGVVFSNTIDGGRWIEAVYQEPDGTLYGWYHNEPMRLIPEEVQQGRPNRLTAPRIGALVSHDQGVTWEDLGIVIEGGPDTLNYETQNYFFAGGNGDFTVILDRRGEYFYFLIGTYYKDVSQQGVSVARMSFADRASPVGKVVKWYAGGWQEPGLGGRVTPIFPARSDWNGPHPDAFWGPSAHWNRAIGQYVMLLNRAIDPLWKQEGIYVSLSPDLSNPASWSEPVRLLESTGWYPQVIGEDRAMQDTDREAGESCRLFIHGTSRHILRFTADNP</sequence>
<proteinExistence type="predicted"/>
<organism evidence="1">
    <name type="scientific">Anaerolinea thermolimosa</name>
    <dbReference type="NCBI Taxonomy" id="229919"/>
    <lineage>
        <taxon>Bacteria</taxon>
        <taxon>Bacillati</taxon>
        <taxon>Chloroflexota</taxon>
        <taxon>Anaerolineae</taxon>
        <taxon>Anaerolineales</taxon>
        <taxon>Anaerolineaceae</taxon>
        <taxon>Anaerolinea</taxon>
    </lineage>
</organism>
<dbReference type="AlphaFoldDB" id="A0A7C4PML2"/>
<gene>
    <name evidence="1" type="ORF">ENT37_10085</name>
</gene>
<dbReference type="Gene3D" id="2.115.10.20">
    <property type="entry name" value="Glycosyl hydrolase domain, family 43"/>
    <property type="match status" value="1"/>
</dbReference>
<evidence type="ECO:0000313" key="1">
    <source>
        <dbReference type="EMBL" id="HGS22205.1"/>
    </source>
</evidence>
<accession>A0A7C4PML2</accession>
<reference evidence="1" key="1">
    <citation type="journal article" date="2020" name="mSystems">
        <title>Genome- and Community-Level Interaction Insights into Carbon Utilization and Element Cycling Functions of Hydrothermarchaeota in Hydrothermal Sediment.</title>
        <authorList>
            <person name="Zhou Z."/>
            <person name="Liu Y."/>
            <person name="Xu W."/>
            <person name="Pan J."/>
            <person name="Luo Z.H."/>
            <person name="Li M."/>
        </authorList>
    </citation>
    <scope>NUCLEOTIDE SEQUENCE [LARGE SCALE GENOMIC DNA]</scope>
    <source>
        <strain evidence="1">SpSt-573</strain>
    </source>
</reference>
<evidence type="ECO:0008006" key="2">
    <source>
        <dbReference type="Google" id="ProtNLM"/>
    </source>
</evidence>